<reference evidence="1 2" key="1">
    <citation type="submission" date="2020-03" db="EMBL/GenBank/DDBJ databases">
        <title>Two novel Motilibacter sp.</title>
        <authorList>
            <person name="Liu S."/>
        </authorList>
    </citation>
    <scope>NUCLEOTIDE SEQUENCE [LARGE SCALE GENOMIC DNA]</scope>
    <source>
        <strain evidence="1 2">E257</strain>
    </source>
</reference>
<dbReference type="RefSeq" id="WP_166284696.1">
    <property type="nucleotide sequence ID" value="NZ_JAANNP010000114.1"/>
</dbReference>
<organism evidence="1 2">
    <name type="scientific">Motilibacter deserti</name>
    <dbReference type="NCBI Taxonomy" id="2714956"/>
    <lineage>
        <taxon>Bacteria</taxon>
        <taxon>Bacillati</taxon>
        <taxon>Actinomycetota</taxon>
        <taxon>Actinomycetes</taxon>
        <taxon>Motilibacterales</taxon>
        <taxon>Motilibacteraceae</taxon>
        <taxon>Motilibacter</taxon>
    </lineage>
</organism>
<dbReference type="InterPro" id="IPR039498">
    <property type="entry name" value="NTP_transf_5"/>
</dbReference>
<comment type="caution">
    <text evidence="1">The sequence shown here is derived from an EMBL/GenBank/DDBJ whole genome shotgun (WGS) entry which is preliminary data.</text>
</comment>
<accession>A0ABX0H056</accession>
<dbReference type="InterPro" id="IPR043519">
    <property type="entry name" value="NT_sf"/>
</dbReference>
<sequence length="373" mass="40117">RGGAREFADAYAGLSLPALADEARAHSIAPLLATAMRADPLLAGSGLVPLLTGDQRSAFIHHAVGLERATRCDAALTAAGIPFAVVKGPVLTELAYRAPDRRWYGDVDLLISPGSFERALDVLEEAGARLVDLNWTLAGRQIRGELSMVLDEVPLDVHWHLVNDRRRRQRMPIDTDELLSRVRRVTVGQTTLPALEPTDGLIQLAQHAALSGGTRLGWLADIALWLQHSEVDADETARRAARWGVLPLVGTILDRTERVIGPLGLTVPGARGWRQLVRAADAWRPPGRPHTDHLSWRSLVAATGPSTAASVGELGRVAVLDGVLGAMERRRVRSAGRSGPNPLHVVAGGEAARRAYFDAVRSEARSRLGVPTG</sequence>
<protein>
    <submittedName>
        <fullName evidence="1">Nucleotidyltransferase family protein</fullName>
    </submittedName>
</protein>
<evidence type="ECO:0000313" key="2">
    <source>
        <dbReference type="Proteomes" id="UP000800981"/>
    </source>
</evidence>
<dbReference type="EMBL" id="JAANNP010000114">
    <property type="protein sequence ID" value="NHC16240.1"/>
    <property type="molecule type" value="Genomic_DNA"/>
</dbReference>
<feature type="non-terminal residue" evidence="1">
    <location>
        <position position="1"/>
    </location>
</feature>
<gene>
    <name evidence="1" type="ORF">G9H71_20855</name>
</gene>
<name>A0ABX0H056_9ACTN</name>
<proteinExistence type="predicted"/>
<keyword evidence="2" id="KW-1185">Reference proteome</keyword>
<dbReference type="Proteomes" id="UP000800981">
    <property type="component" value="Unassembled WGS sequence"/>
</dbReference>
<evidence type="ECO:0000313" key="1">
    <source>
        <dbReference type="EMBL" id="NHC16240.1"/>
    </source>
</evidence>
<dbReference type="Pfam" id="PF14907">
    <property type="entry name" value="NTP_transf_5"/>
    <property type="match status" value="1"/>
</dbReference>
<dbReference type="SUPFAM" id="SSF81301">
    <property type="entry name" value="Nucleotidyltransferase"/>
    <property type="match status" value="1"/>
</dbReference>